<dbReference type="GO" id="GO:0006355">
    <property type="term" value="P:regulation of DNA-templated transcription"/>
    <property type="evidence" value="ECO:0007669"/>
    <property type="project" value="InterPro"/>
</dbReference>
<dbReference type="Pfam" id="PF13740">
    <property type="entry name" value="ACT_6"/>
    <property type="match status" value="1"/>
</dbReference>
<dbReference type="PANTHER" id="PTHR34875">
    <property type="entry name" value="UPF0237 PROTEIN MJ1558"/>
    <property type="match status" value="1"/>
</dbReference>
<dbReference type="CDD" id="cd04869">
    <property type="entry name" value="ACT_GcvR_2"/>
    <property type="match status" value="1"/>
</dbReference>
<reference evidence="2 3" key="1">
    <citation type="submission" date="2016-10" db="EMBL/GenBank/DDBJ databases">
        <authorList>
            <person name="de Groot N.N."/>
        </authorList>
    </citation>
    <scope>NUCLEOTIDE SEQUENCE [LARGE SCALE GENOMIC DNA]</scope>
    <source>
        <strain evidence="2 3">DSM 12130</strain>
    </source>
</reference>
<dbReference type="Proteomes" id="UP000199073">
    <property type="component" value="Unassembled WGS sequence"/>
</dbReference>
<accession>A0A1H0PSG1</accession>
<dbReference type="InterPro" id="IPR002912">
    <property type="entry name" value="ACT_dom"/>
</dbReference>
<dbReference type="InterPro" id="IPR045865">
    <property type="entry name" value="ACT-like_dom_sf"/>
</dbReference>
<dbReference type="Gene3D" id="3.30.70.260">
    <property type="match status" value="2"/>
</dbReference>
<keyword evidence="3" id="KW-1185">Reference proteome</keyword>
<proteinExistence type="predicted"/>
<dbReference type="OrthoDB" id="12860at2"/>
<dbReference type="EMBL" id="FNJI01000010">
    <property type="protein sequence ID" value="SDP08043.1"/>
    <property type="molecule type" value="Genomic_DNA"/>
</dbReference>
<evidence type="ECO:0000313" key="2">
    <source>
        <dbReference type="EMBL" id="SDP08043.1"/>
    </source>
</evidence>
<dbReference type="PIRSF" id="PIRSF028103">
    <property type="entry name" value="GcvR"/>
    <property type="match status" value="1"/>
</dbReference>
<protein>
    <submittedName>
        <fullName evidence="2">Glycine cleavage system transcriptional repressor</fullName>
    </submittedName>
</protein>
<dbReference type="RefSeq" id="WP_092221872.1">
    <property type="nucleotide sequence ID" value="NZ_FNJI01000010.1"/>
</dbReference>
<name>A0A1H0PSG1_9BACT</name>
<dbReference type="STRING" id="91360.SAMN05660330_01746"/>
<dbReference type="InterPro" id="IPR050990">
    <property type="entry name" value="UPF0237/GcvR_regulator"/>
</dbReference>
<gene>
    <name evidence="2" type="ORF">SAMN05660330_01746</name>
</gene>
<dbReference type="SUPFAM" id="SSF55021">
    <property type="entry name" value="ACT-like"/>
    <property type="match status" value="2"/>
</dbReference>
<feature type="domain" description="ACT" evidence="1">
    <location>
        <begin position="100"/>
        <end position="179"/>
    </location>
</feature>
<dbReference type="PROSITE" id="PS51671">
    <property type="entry name" value="ACT"/>
    <property type="match status" value="1"/>
</dbReference>
<dbReference type="InterPro" id="IPR016867">
    <property type="entry name" value="GcvR"/>
</dbReference>
<sequence>MSNKYLLTAFSRDRVGIVADISQVIYENGYNLEDSSMMYLAGEFAILLLLSEPSSDVAGTLNEVMSKECRRLEIEKGITAFLRPVGDEKQEKKKDIVTKTINIEGHDQAGIVYRVSKFLADSNINILTLRTEVRPSPQSGTDLYVMKIDVEIPGKLNLGEVEDGLETIGDRLHVDVSIA</sequence>
<dbReference type="AlphaFoldDB" id="A0A1H0PSG1"/>
<dbReference type="PANTHER" id="PTHR34875:SF6">
    <property type="entry name" value="UPF0237 PROTEIN MJ1558"/>
    <property type="match status" value="1"/>
</dbReference>
<evidence type="ECO:0000259" key="1">
    <source>
        <dbReference type="PROSITE" id="PS51671"/>
    </source>
</evidence>
<evidence type="ECO:0000313" key="3">
    <source>
        <dbReference type="Proteomes" id="UP000199073"/>
    </source>
</evidence>
<organism evidence="2 3">
    <name type="scientific">Desulforhopalus singaporensis</name>
    <dbReference type="NCBI Taxonomy" id="91360"/>
    <lineage>
        <taxon>Bacteria</taxon>
        <taxon>Pseudomonadati</taxon>
        <taxon>Thermodesulfobacteriota</taxon>
        <taxon>Desulfobulbia</taxon>
        <taxon>Desulfobulbales</taxon>
        <taxon>Desulfocapsaceae</taxon>
        <taxon>Desulforhopalus</taxon>
    </lineage>
</organism>